<dbReference type="InterPro" id="IPR036291">
    <property type="entry name" value="NAD(P)-bd_dom_sf"/>
</dbReference>
<evidence type="ECO:0000313" key="3">
    <source>
        <dbReference type="EMBL" id="KAK4799649.1"/>
    </source>
</evidence>
<proteinExistence type="inferred from homology"/>
<dbReference type="InterPro" id="IPR002347">
    <property type="entry name" value="SDR_fam"/>
</dbReference>
<dbReference type="EMBL" id="JAXQNO010000004">
    <property type="protein sequence ID" value="KAK4799649.1"/>
    <property type="molecule type" value="Genomic_DNA"/>
</dbReference>
<dbReference type="GO" id="GO:0016491">
    <property type="term" value="F:oxidoreductase activity"/>
    <property type="evidence" value="ECO:0007669"/>
    <property type="project" value="UniProtKB-KW"/>
</dbReference>
<comment type="caution">
    <text evidence="3">The sequence shown here is derived from an EMBL/GenBank/DDBJ whole genome shotgun (WGS) entry which is preliminary data.</text>
</comment>
<protein>
    <submittedName>
        <fullName evidence="3">Uncharacterized protein</fullName>
    </submittedName>
</protein>
<dbReference type="Pfam" id="PF00106">
    <property type="entry name" value="adh_short"/>
    <property type="match status" value="1"/>
</dbReference>
<comment type="similarity">
    <text evidence="1">Belongs to the short-chain dehydrogenases/reductases (SDR) family.</text>
</comment>
<name>A0AAN7M7L4_TRANT</name>
<accession>A0AAN7M7L4</accession>
<dbReference type="Gene3D" id="3.40.50.720">
    <property type="entry name" value="NAD(P)-binding Rossmann-like Domain"/>
    <property type="match status" value="1"/>
</dbReference>
<keyword evidence="2" id="KW-0560">Oxidoreductase</keyword>
<evidence type="ECO:0000313" key="4">
    <source>
        <dbReference type="Proteomes" id="UP001346149"/>
    </source>
</evidence>
<dbReference type="Proteomes" id="UP001346149">
    <property type="component" value="Unassembled WGS sequence"/>
</dbReference>
<organism evidence="3 4">
    <name type="scientific">Trapa natans</name>
    <name type="common">Water chestnut</name>
    <dbReference type="NCBI Taxonomy" id="22666"/>
    <lineage>
        <taxon>Eukaryota</taxon>
        <taxon>Viridiplantae</taxon>
        <taxon>Streptophyta</taxon>
        <taxon>Embryophyta</taxon>
        <taxon>Tracheophyta</taxon>
        <taxon>Spermatophyta</taxon>
        <taxon>Magnoliopsida</taxon>
        <taxon>eudicotyledons</taxon>
        <taxon>Gunneridae</taxon>
        <taxon>Pentapetalae</taxon>
        <taxon>rosids</taxon>
        <taxon>malvids</taxon>
        <taxon>Myrtales</taxon>
        <taxon>Lythraceae</taxon>
        <taxon>Trapa</taxon>
    </lineage>
</organism>
<dbReference type="AlphaFoldDB" id="A0AAN7M7L4"/>
<reference evidence="3 4" key="1">
    <citation type="journal article" date="2023" name="Hortic Res">
        <title>Pangenome of water caltrop reveals structural variations and asymmetric subgenome divergence after allopolyploidization.</title>
        <authorList>
            <person name="Zhang X."/>
            <person name="Chen Y."/>
            <person name="Wang L."/>
            <person name="Yuan Y."/>
            <person name="Fang M."/>
            <person name="Shi L."/>
            <person name="Lu R."/>
            <person name="Comes H.P."/>
            <person name="Ma Y."/>
            <person name="Chen Y."/>
            <person name="Huang G."/>
            <person name="Zhou Y."/>
            <person name="Zheng Z."/>
            <person name="Qiu Y."/>
        </authorList>
    </citation>
    <scope>NUCLEOTIDE SEQUENCE [LARGE SCALE GENOMIC DNA]</scope>
    <source>
        <strain evidence="3">F231</strain>
    </source>
</reference>
<evidence type="ECO:0000256" key="1">
    <source>
        <dbReference type="ARBA" id="ARBA00006484"/>
    </source>
</evidence>
<dbReference type="PANTHER" id="PTHR24320:SF198">
    <property type="entry name" value="NAD(P)-BINDING ROSSMANN-FOLD SUPERFAMILY PROTEIN"/>
    <property type="match status" value="1"/>
</dbReference>
<gene>
    <name evidence="3" type="ORF">SAY86_025014</name>
</gene>
<keyword evidence="4" id="KW-1185">Reference proteome</keyword>
<dbReference type="SUPFAM" id="SSF51735">
    <property type="entry name" value="NAD(P)-binding Rossmann-fold domains"/>
    <property type="match status" value="1"/>
</dbReference>
<evidence type="ECO:0000256" key="2">
    <source>
        <dbReference type="ARBA" id="ARBA00023002"/>
    </source>
</evidence>
<dbReference type="PANTHER" id="PTHR24320">
    <property type="entry name" value="RETINOL DEHYDROGENASE"/>
    <property type="match status" value="1"/>
</dbReference>
<sequence length="162" mass="17880">MDYQTIINPLQICGFFLTKLAQVLSAVLMKETLSYNGTRAYSQSKLATILHAKELARQLKVRNARVSINAVHPGIVKTGIVRAHKGLITDSLYLLASKLLKSVSQGASTTCYVALSPRVEGVSGKYFADCNETACSALANDEGEARKLWRQTRLLIHMQLRQ</sequence>